<dbReference type="EMBL" id="CAJNOC010005562">
    <property type="protein sequence ID" value="CAF1055642.1"/>
    <property type="molecule type" value="Genomic_DNA"/>
</dbReference>
<evidence type="ECO:0000313" key="3">
    <source>
        <dbReference type="EMBL" id="CAF1055642.1"/>
    </source>
</evidence>
<evidence type="ECO:0000313" key="4">
    <source>
        <dbReference type="Proteomes" id="UP000663879"/>
    </source>
</evidence>
<protein>
    <submittedName>
        <fullName evidence="3">Uncharacterized protein</fullName>
    </submittedName>
</protein>
<evidence type="ECO:0000256" key="1">
    <source>
        <dbReference type="SAM" id="MobiDB-lite"/>
    </source>
</evidence>
<dbReference type="Proteomes" id="UP000663879">
    <property type="component" value="Unassembled WGS sequence"/>
</dbReference>
<proteinExistence type="predicted"/>
<comment type="caution">
    <text evidence="3">The sequence shown here is derived from an EMBL/GenBank/DDBJ whole genome shotgun (WGS) entry which is preliminary data.</text>
</comment>
<reference evidence="3" key="1">
    <citation type="submission" date="2021-02" db="EMBL/GenBank/DDBJ databases">
        <authorList>
            <person name="Nowell W R."/>
        </authorList>
    </citation>
    <scope>NUCLEOTIDE SEQUENCE</scope>
    <source>
        <strain evidence="3">Ploen Becks lab</strain>
    </source>
</reference>
<feature type="region of interest" description="Disordered" evidence="1">
    <location>
        <begin position="95"/>
        <end position="129"/>
    </location>
</feature>
<dbReference type="AlphaFoldDB" id="A0A814KQR1"/>
<organism evidence="3 4">
    <name type="scientific">Brachionus calyciflorus</name>
    <dbReference type="NCBI Taxonomy" id="104777"/>
    <lineage>
        <taxon>Eukaryota</taxon>
        <taxon>Metazoa</taxon>
        <taxon>Spiralia</taxon>
        <taxon>Gnathifera</taxon>
        <taxon>Rotifera</taxon>
        <taxon>Eurotatoria</taxon>
        <taxon>Monogononta</taxon>
        <taxon>Pseudotrocha</taxon>
        <taxon>Ploima</taxon>
        <taxon>Brachionidae</taxon>
        <taxon>Brachionus</taxon>
    </lineage>
</organism>
<sequence>MFEMEISDVNGGSKKRRFFERIWSFTLKNKSVFIVLAVAILITVLVLSIVIPITLKKNDFPKSQTTSTSTILVETTEKTNITNSTIQSVITEAITSPSESTQINPTSTSAEERTTTFESTQINTTSTSAEESTATFEFTQITQTFTTTKESINAVNYTETTTIIDASKVTNLISSVVTNEPITEIEATVNDLTSQVDFTTIASSLGETTLLSTDKPKTNY</sequence>
<keyword evidence="2" id="KW-1133">Transmembrane helix</keyword>
<keyword evidence="2" id="KW-0472">Membrane</keyword>
<gene>
    <name evidence="3" type="ORF">OXX778_LOCUS19039</name>
</gene>
<keyword evidence="2" id="KW-0812">Transmembrane</keyword>
<name>A0A814KQR1_9BILA</name>
<feature type="compositionally biased region" description="Polar residues" evidence="1">
    <location>
        <begin position="95"/>
        <end position="109"/>
    </location>
</feature>
<accession>A0A814KQR1</accession>
<feature type="transmembrane region" description="Helical" evidence="2">
    <location>
        <begin position="32"/>
        <end position="55"/>
    </location>
</feature>
<evidence type="ECO:0000256" key="2">
    <source>
        <dbReference type="SAM" id="Phobius"/>
    </source>
</evidence>
<keyword evidence="4" id="KW-1185">Reference proteome</keyword>